<dbReference type="EMBL" id="JAJOMB010000013">
    <property type="protein sequence ID" value="MCD5313734.1"/>
    <property type="molecule type" value="Genomic_DNA"/>
</dbReference>
<gene>
    <name evidence="2" type="ORF">LR394_22760</name>
</gene>
<sequence length="362" mass="38606">MTTRRFRYLGHVRTAAGAAVLGLALIASPALAGEYSAATPAASPAGSKATVALESTPIAATAKKFPDSINLPNGFRPEGIASGPKRQFFAGSLADGRIWTGSLKTGEGRVLTPGVPGRSLRGMEWDPRSNLLWAAGQDGDQGIVLGVDIATGSIKHRVKVPGAIFLNDLTVEPNAVWVTDSRVDRLTRIALRDATGAKAGQINFINLKGAWPLTPAGKNGANGLETLWDGSLILNNSTFGGIYRVSYHTGEAKVLPIRRGPGITGGDGLERKGHTLFVIRGNSQNAVEKLKLHHSRGKGWRATWRKTLTSPKLDVPSTATFVHHTLWTVNARFGVQNPDSANYTVVPLGKKVKGETVTPYWR</sequence>
<proteinExistence type="predicted"/>
<dbReference type="Proteomes" id="UP001138997">
    <property type="component" value="Unassembled WGS sequence"/>
</dbReference>
<keyword evidence="3" id="KW-1185">Reference proteome</keyword>
<keyword evidence="1" id="KW-0732">Signal</keyword>
<feature type="signal peptide" evidence="1">
    <location>
        <begin position="1"/>
        <end position="32"/>
    </location>
</feature>
<protein>
    <recommendedName>
        <fullName evidence="4">Sugar lactone lactonase YvrE</fullName>
    </recommendedName>
</protein>
<dbReference type="SUPFAM" id="SSF63829">
    <property type="entry name" value="Calcium-dependent phosphotriesterase"/>
    <property type="match status" value="1"/>
</dbReference>
<accession>A0A9X1SVJ8</accession>
<evidence type="ECO:0000313" key="2">
    <source>
        <dbReference type="EMBL" id="MCD5313734.1"/>
    </source>
</evidence>
<dbReference type="AlphaFoldDB" id="A0A9X1SVJ8"/>
<evidence type="ECO:0000256" key="1">
    <source>
        <dbReference type="SAM" id="SignalP"/>
    </source>
</evidence>
<reference evidence="2" key="1">
    <citation type="submission" date="2021-11" db="EMBL/GenBank/DDBJ databases">
        <title>Streptomyces corallinus and Kineosporia corallina sp. nov., two new coral-derived marine actinobacteria.</title>
        <authorList>
            <person name="Buangrab K."/>
            <person name="Sutthacheep M."/>
            <person name="Yeemin T."/>
            <person name="Harunari E."/>
            <person name="Igarashi Y."/>
            <person name="Sripreechasak P."/>
            <person name="Kanchanasin P."/>
            <person name="Tanasupawat S."/>
            <person name="Phongsopitanun W."/>
        </authorList>
    </citation>
    <scope>NUCLEOTIDE SEQUENCE</scope>
    <source>
        <strain evidence="2">JCM 31032</strain>
    </source>
</reference>
<dbReference type="Gene3D" id="2.120.10.30">
    <property type="entry name" value="TolB, C-terminal domain"/>
    <property type="match status" value="1"/>
</dbReference>
<dbReference type="RefSeq" id="WP_231445232.1">
    <property type="nucleotide sequence ID" value="NZ_JAJOMB010000013.1"/>
</dbReference>
<feature type="chain" id="PRO_5040894690" description="Sugar lactone lactonase YvrE" evidence="1">
    <location>
        <begin position="33"/>
        <end position="362"/>
    </location>
</feature>
<dbReference type="InterPro" id="IPR011042">
    <property type="entry name" value="6-blade_b-propeller_TolB-like"/>
</dbReference>
<evidence type="ECO:0000313" key="3">
    <source>
        <dbReference type="Proteomes" id="UP001138997"/>
    </source>
</evidence>
<evidence type="ECO:0008006" key="4">
    <source>
        <dbReference type="Google" id="ProtNLM"/>
    </source>
</evidence>
<comment type="caution">
    <text evidence="2">The sequence shown here is derived from an EMBL/GenBank/DDBJ whole genome shotgun (WGS) entry which is preliminary data.</text>
</comment>
<name>A0A9X1SVJ8_9ACTN</name>
<organism evidence="2 3">
    <name type="scientific">Kineosporia babensis</name>
    <dbReference type="NCBI Taxonomy" id="499548"/>
    <lineage>
        <taxon>Bacteria</taxon>
        <taxon>Bacillati</taxon>
        <taxon>Actinomycetota</taxon>
        <taxon>Actinomycetes</taxon>
        <taxon>Kineosporiales</taxon>
        <taxon>Kineosporiaceae</taxon>
        <taxon>Kineosporia</taxon>
    </lineage>
</organism>